<evidence type="ECO:0000313" key="3">
    <source>
        <dbReference type="Proteomes" id="UP000801492"/>
    </source>
</evidence>
<evidence type="ECO:0000256" key="1">
    <source>
        <dbReference type="SAM" id="MobiDB-lite"/>
    </source>
</evidence>
<proteinExistence type="predicted"/>
<protein>
    <submittedName>
        <fullName evidence="2">Uncharacterized protein</fullName>
    </submittedName>
</protein>
<comment type="caution">
    <text evidence="2">The sequence shown here is derived from an EMBL/GenBank/DDBJ whole genome shotgun (WGS) entry which is preliminary data.</text>
</comment>
<organism evidence="2 3">
    <name type="scientific">Ignelater luminosus</name>
    <name type="common">Cucubano</name>
    <name type="synonym">Pyrophorus luminosus</name>
    <dbReference type="NCBI Taxonomy" id="2038154"/>
    <lineage>
        <taxon>Eukaryota</taxon>
        <taxon>Metazoa</taxon>
        <taxon>Ecdysozoa</taxon>
        <taxon>Arthropoda</taxon>
        <taxon>Hexapoda</taxon>
        <taxon>Insecta</taxon>
        <taxon>Pterygota</taxon>
        <taxon>Neoptera</taxon>
        <taxon>Endopterygota</taxon>
        <taxon>Coleoptera</taxon>
        <taxon>Polyphaga</taxon>
        <taxon>Elateriformia</taxon>
        <taxon>Elateroidea</taxon>
        <taxon>Elateridae</taxon>
        <taxon>Agrypninae</taxon>
        <taxon>Pyrophorini</taxon>
        <taxon>Ignelater</taxon>
    </lineage>
</organism>
<accession>A0A8K0DAI1</accession>
<keyword evidence="3" id="KW-1185">Reference proteome</keyword>
<dbReference type="EMBL" id="VTPC01002193">
    <property type="protein sequence ID" value="KAF2900431.1"/>
    <property type="molecule type" value="Genomic_DNA"/>
</dbReference>
<evidence type="ECO:0000313" key="2">
    <source>
        <dbReference type="EMBL" id="KAF2900431.1"/>
    </source>
</evidence>
<reference evidence="2" key="1">
    <citation type="submission" date="2019-08" db="EMBL/GenBank/DDBJ databases">
        <title>The genome of the North American firefly Photinus pyralis.</title>
        <authorList>
            <consortium name="Photinus pyralis genome working group"/>
            <person name="Fallon T.R."/>
            <person name="Sander Lower S.E."/>
            <person name="Weng J.-K."/>
        </authorList>
    </citation>
    <scope>NUCLEOTIDE SEQUENCE</scope>
    <source>
        <strain evidence="2">TRF0915ILg1</strain>
        <tissue evidence="2">Whole body</tissue>
    </source>
</reference>
<feature type="region of interest" description="Disordered" evidence="1">
    <location>
        <begin position="35"/>
        <end position="54"/>
    </location>
</feature>
<feature type="compositionally biased region" description="Polar residues" evidence="1">
    <location>
        <begin position="44"/>
        <end position="53"/>
    </location>
</feature>
<dbReference type="Proteomes" id="UP000801492">
    <property type="component" value="Unassembled WGS sequence"/>
</dbReference>
<gene>
    <name evidence="2" type="ORF">ILUMI_05756</name>
</gene>
<name>A0A8K0DAI1_IGNLU</name>
<sequence length="101" mass="11824">MQYSTEFEEMSGAKSDYGYCSQETEMMISHNSNFNHEGEEEVRQSQSHDNVGDNNILLHPHRYTESCINKIPAQLLCSTQYPLYVPRDDEHFFHIIFIAFT</sequence>
<dbReference type="AlphaFoldDB" id="A0A8K0DAI1"/>